<accession>A0ABS3CES8</accession>
<comment type="caution">
    <text evidence="11">The sequence shown here is derived from an EMBL/GenBank/DDBJ whole genome shotgun (WGS) entry which is preliminary data.</text>
</comment>
<evidence type="ECO:0000256" key="5">
    <source>
        <dbReference type="ARBA" id="ARBA00022801"/>
    </source>
</evidence>
<dbReference type="SUPFAM" id="SSF51261">
    <property type="entry name" value="Duplicated hybrid motif"/>
    <property type="match status" value="1"/>
</dbReference>
<evidence type="ECO:0000256" key="3">
    <source>
        <dbReference type="ARBA" id="ARBA00022670"/>
    </source>
</evidence>
<name>A0ABS3CES8_9BACT</name>
<dbReference type="EMBL" id="JAFKCU010000001">
    <property type="protein sequence ID" value="MBN7814134.1"/>
    <property type="molecule type" value="Genomic_DNA"/>
</dbReference>
<organism evidence="11 12">
    <name type="scientific">Algoriphagus pacificus</name>
    <dbReference type="NCBI Taxonomy" id="2811234"/>
    <lineage>
        <taxon>Bacteria</taxon>
        <taxon>Pseudomonadati</taxon>
        <taxon>Bacteroidota</taxon>
        <taxon>Cytophagia</taxon>
        <taxon>Cytophagales</taxon>
        <taxon>Cyclobacteriaceae</taxon>
        <taxon>Algoriphagus</taxon>
    </lineage>
</organism>
<keyword evidence="7" id="KW-0482">Metalloprotease</keyword>
<evidence type="ECO:0000256" key="8">
    <source>
        <dbReference type="SAM" id="SignalP"/>
    </source>
</evidence>
<gene>
    <name evidence="11" type="ORF">J0A69_01785</name>
</gene>
<protein>
    <submittedName>
        <fullName evidence="11">Peptidoglycan DD-metalloendopeptidase family protein</fullName>
    </submittedName>
</protein>
<comment type="subcellular location">
    <subcellularLocation>
        <location evidence="2">Cell envelope</location>
    </subcellularLocation>
</comment>
<reference evidence="11 12" key="1">
    <citation type="submission" date="2021-03" db="EMBL/GenBank/DDBJ databases">
        <title>novel species isolated from a fishpond in China.</title>
        <authorList>
            <person name="Lu H."/>
            <person name="Cai Z."/>
        </authorList>
    </citation>
    <scope>NUCLEOTIDE SEQUENCE [LARGE SCALE GENOMIC DNA]</scope>
    <source>
        <strain evidence="11 12">YJ13C</strain>
    </source>
</reference>
<dbReference type="InterPro" id="IPR050570">
    <property type="entry name" value="Cell_wall_metabolism_enzyme"/>
</dbReference>
<sequence>MNKRWILAASLLLTLSAAAVFQYFGFSLESKPLPSPTEELVVEDVSEEVYLYGINVTGLNIVEGKVSKNQTLATILAPFNVPYQIIDELAKKSKEVFDVRGIATNKKFTILTPSDSAQAQFFIYEPNPAEYVVFNLDSMNIYKAEKPVEYVQKEVAGIIEDRSNLSSEMLKLNVGYDIVDQFADLYGWSVDFGALQAGDKFKVVYEEKMIEGNVVGVGDIKLAYMEHRGEPFHAIPFEQNGEMNFFDQEGNSLKKAFLRDPVKYTRISSRYNLRRFHPVQKRYKAHLGTDYAASKGTEIRSVGDGVVTDAKYTSANGNYVKIKHNGTYTTQYLHMSKIASGMKPGQRVKQGQVIGYVGSTGLATGNHLCFRFWKNGKQEDWLREKIPPSEPILAANKAAFESKKFESLQLLANITYPGEAPKLVAKANEVPAIPTLKAKTD</sequence>
<evidence type="ECO:0000256" key="7">
    <source>
        <dbReference type="ARBA" id="ARBA00023049"/>
    </source>
</evidence>
<keyword evidence="3" id="KW-0645">Protease</keyword>
<keyword evidence="5" id="KW-0378">Hydrolase</keyword>
<evidence type="ECO:0000256" key="2">
    <source>
        <dbReference type="ARBA" id="ARBA00004196"/>
    </source>
</evidence>
<evidence type="ECO:0000256" key="1">
    <source>
        <dbReference type="ARBA" id="ARBA00001947"/>
    </source>
</evidence>
<evidence type="ECO:0000313" key="11">
    <source>
        <dbReference type="EMBL" id="MBN7814134.1"/>
    </source>
</evidence>
<dbReference type="PANTHER" id="PTHR21666">
    <property type="entry name" value="PEPTIDASE-RELATED"/>
    <property type="match status" value="1"/>
</dbReference>
<dbReference type="Gene3D" id="3.10.450.350">
    <property type="match status" value="1"/>
</dbReference>
<feature type="chain" id="PRO_5046346179" evidence="8">
    <location>
        <begin position="20"/>
        <end position="441"/>
    </location>
</feature>
<dbReference type="InterPro" id="IPR016047">
    <property type="entry name" value="M23ase_b-sheet_dom"/>
</dbReference>
<keyword evidence="12" id="KW-1185">Reference proteome</keyword>
<feature type="domain" description="M23ase beta-sheet core" evidence="9">
    <location>
        <begin position="285"/>
        <end position="379"/>
    </location>
</feature>
<dbReference type="Gene3D" id="2.70.70.10">
    <property type="entry name" value="Glucose Permease (Domain IIA)"/>
    <property type="match status" value="1"/>
</dbReference>
<comment type="cofactor">
    <cofactor evidence="1">
        <name>Zn(2+)</name>
        <dbReference type="ChEBI" id="CHEBI:29105"/>
    </cofactor>
</comment>
<proteinExistence type="predicted"/>
<evidence type="ECO:0000256" key="4">
    <source>
        <dbReference type="ARBA" id="ARBA00022723"/>
    </source>
</evidence>
<dbReference type="PANTHER" id="PTHR21666:SF288">
    <property type="entry name" value="CELL DIVISION PROTEIN YTFB"/>
    <property type="match status" value="1"/>
</dbReference>
<feature type="signal peptide" evidence="8">
    <location>
        <begin position="1"/>
        <end position="19"/>
    </location>
</feature>
<evidence type="ECO:0000259" key="10">
    <source>
        <dbReference type="Pfam" id="PF19425"/>
    </source>
</evidence>
<evidence type="ECO:0000259" key="9">
    <source>
        <dbReference type="Pfam" id="PF01551"/>
    </source>
</evidence>
<evidence type="ECO:0000256" key="6">
    <source>
        <dbReference type="ARBA" id="ARBA00022833"/>
    </source>
</evidence>
<dbReference type="Proteomes" id="UP000664480">
    <property type="component" value="Unassembled WGS sequence"/>
</dbReference>
<keyword evidence="4" id="KW-0479">Metal-binding</keyword>
<dbReference type="Pfam" id="PF19425">
    <property type="entry name" value="Csd3_N2"/>
    <property type="match status" value="1"/>
</dbReference>
<dbReference type="InterPro" id="IPR045834">
    <property type="entry name" value="Csd3_N2"/>
</dbReference>
<keyword evidence="8" id="KW-0732">Signal</keyword>
<dbReference type="InterPro" id="IPR011055">
    <property type="entry name" value="Dup_hybrid_motif"/>
</dbReference>
<feature type="domain" description="Csd3-like second N-terminal" evidence="10">
    <location>
        <begin position="152"/>
        <end position="272"/>
    </location>
</feature>
<keyword evidence="6" id="KW-0862">Zinc</keyword>
<evidence type="ECO:0000313" key="12">
    <source>
        <dbReference type="Proteomes" id="UP000664480"/>
    </source>
</evidence>
<dbReference type="CDD" id="cd12797">
    <property type="entry name" value="M23_peptidase"/>
    <property type="match status" value="1"/>
</dbReference>
<dbReference type="RefSeq" id="WP_206584798.1">
    <property type="nucleotide sequence ID" value="NZ_JAFKCU010000001.1"/>
</dbReference>
<dbReference type="Pfam" id="PF01551">
    <property type="entry name" value="Peptidase_M23"/>
    <property type="match status" value="1"/>
</dbReference>